<keyword evidence="1" id="KW-0812">Transmembrane</keyword>
<dbReference type="Proteomes" id="UP001150538">
    <property type="component" value="Unassembled WGS sequence"/>
</dbReference>
<dbReference type="OrthoDB" id="2100652at2759"/>
<dbReference type="GO" id="GO:0033617">
    <property type="term" value="P:mitochondrial respiratory chain complex IV assembly"/>
    <property type="evidence" value="ECO:0007669"/>
    <property type="project" value="InterPro"/>
</dbReference>
<keyword evidence="3" id="KW-1185">Reference proteome</keyword>
<sequence length="151" mass="16686">MHKRSLDEAVAGNSEFAIERELPTPKNKTKEIVLFILASIVTWGIGTQVAFNYQRMTSTAVTTALFSARHNPQIQAIFGNYLDFSSPLTWISGEASNLHGKVDLSFNVKGNGSTGKLFLKSRRQGSGENAKWVTSEFYVLTDDGKKIELSL</sequence>
<name>A0A9W8A305_9FUNG</name>
<evidence type="ECO:0000313" key="3">
    <source>
        <dbReference type="Proteomes" id="UP001150538"/>
    </source>
</evidence>
<dbReference type="GO" id="GO:0005743">
    <property type="term" value="C:mitochondrial inner membrane"/>
    <property type="evidence" value="ECO:0007669"/>
    <property type="project" value="TreeGrafter"/>
</dbReference>
<dbReference type="InterPro" id="IPR042432">
    <property type="entry name" value="Coa1_fungi"/>
</dbReference>
<feature type="transmembrane region" description="Helical" evidence="1">
    <location>
        <begin position="32"/>
        <end position="51"/>
    </location>
</feature>
<accession>A0A9W8A305</accession>
<protein>
    <submittedName>
        <fullName evidence="2">Cytochrome oxidase assembly protein 1</fullName>
    </submittedName>
</protein>
<gene>
    <name evidence="2" type="primary">COA1</name>
    <name evidence="2" type="ORF">H4219_000531</name>
</gene>
<evidence type="ECO:0000256" key="1">
    <source>
        <dbReference type="SAM" id="Phobius"/>
    </source>
</evidence>
<comment type="caution">
    <text evidence="2">The sequence shown here is derived from an EMBL/GenBank/DDBJ whole genome shotgun (WGS) entry which is preliminary data.</text>
</comment>
<dbReference type="PANTHER" id="PTHR28523:SF1">
    <property type="entry name" value="CYTOCHROME C OXIDASE ASSEMBLY FACTOR 1"/>
    <property type="match status" value="1"/>
</dbReference>
<reference evidence="2" key="1">
    <citation type="submission" date="2022-07" db="EMBL/GenBank/DDBJ databases">
        <title>Phylogenomic reconstructions and comparative analyses of Kickxellomycotina fungi.</title>
        <authorList>
            <person name="Reynolds N.K."/>
            <person name="Stajich J.E."/>
            <person name="Barry K."/>
            <person name="Grigoriev I.V."/>
            <person name="Crous P."/>
            <person name="Smith M.E."/>
        </authorList>
    </citation>
    <scope>NUCLEOTIDE SEQUENCE</scope>
    <source>
        <strain evidence="2">NBRC 100468</strain>
    </source>
</reference>
<dbReference type="AlphaFoldDB" id="A0A9W8A305"/>
<evidence type="ECO:0000313" key="2">
    <source>
        <dbReference type="EMBL" id="KAJ1921797.1"/>
    </source>
</evidence>
<keyword evidence="1" id="KW-1133">Transmembrane helix</keyword>
<proteinExistence type="predicted"/>
<dbReference type="Pfam" id="PF08695">
    <property type="entry name" value="Coa1"/>
    <property type="match status" value="1"/>
</dbReference>
<dbReference type="InterPro" id="IPR014807">
    <property type="entry name" value="Coa1"/>
</dbReference>
<dbReference type="EMBL" id="JANBPU010000003">
    <property type="protein sequence ID" value="KAJ1921797.1"/>
    <property type="molecule type" value="Genomic_DNA"/>
</dbReference>
<keyword evidence="1" id="KW-0472">Membrane</keyword>
<organism evidence="2 3">
    <name type="scientific">Mycoemilia scoparia</name>
    <dbReference type="NCBI Taxonomy" id="417184"/>
    <lineage>
        <taxon>Eukaryota</taxon>
        <taxon>Fungi</taxon>
        <taxon>Fungi incertae sedis</taxon>
        <taxon>Zoopagomycota</taxon>
        <taxon>Kickxellomycotina</taxon>
        <taxon>Kickxellomycetes</taxon>
        <taxon>Kickxellales</taxon>
        <taxon>Kickxellaceae</taxon>
        <taxon>Mycoemilia</taxon>
    </lineage>
</organism>
<dbReference type="PANTHER" id="PTHR28523">
    <property type="entry name" value="CYTOCHROME C OXIDASE ASSEMBLY FACTOR 1"/>
    <property type="match status" value="1"/>
</dbReference>